<comment type="caution">
    <text evidence="7">The sequence shown here is derived from an EMBL/GenBank/DDBJ whole genome shotgun (WGS) entry which is preliminary data.</text>
</comment>
<sequence>MEVGFVGLGKMGGAMAQRLQNAGHQVIAWDANAQAQEAAGQAGIAVSASLQECVKKLASPKAVWLMTPPGEATETAINALQEHLNAGDIIVDGGNSDFRDTLRRGNALRERGIVLVDAGVSGGTQGAREGCGLLVGASEALFARLTPLFTALAAPGAFARVGNQGAGHFAKAVHNGVEYALMQAYGEGYELLLASDIEVDVLAAMQAWQNGCSIRSHLLEKLLEAVNPDVELKGIKGFAADSGMGRWTVEEAIRLRVPTPTISAALQARFRSQQDDSPTMKSIAALRGTIGGHAVKTSGEK</sequence>
<dbReference type="EMBL" id="MRUL01000001">
    <property type="protein sequence ID" value="OON42047.1"/>
    <property type="molecule type" value="Genomic_DNA"/>
</dbReference>
<dbReference type="InterPro" id="IPR036291">
    <property type="entry name" value="NAD(P)-bd_dom_sf"/>
</dbReference>
<dbReference type="GO" id="GO:0004616">
    <property type="term" value="F:phosphogluconate dehydrogenase (decarboxylating) activity"/>
    <property type="evidence" value="ECO:0007669"/>
    <property type="project" value="InterPro"/>
</dbReference>
<keyword evidence="3" id="KW-0560">Oxidoreductase</keyword>
<dbReference type="GO" id="GO:0016054">
    <property type="term" value="P:organic acid catabolic process"/>
    <property type="evidence" value="ECO:0007669"/>
    <property type="project" value="UniProtKB-ARBA"/>
</dbReference>
<dbReference type="OrthoDB" id="9804542at2"/>
<dbReference type="Proteomes" id="UP000190667">
    <property type="component" value="Unassembled WGS sequence"/>
</dbReference>
<dbReference type="SUPFAM" id="SSF51735">
    <property type="entry name" value="NAD(P)-binding Rossmann-fold domains"/>
    <property type="match status" value="1"/>
</dbReference>
<feature type="domain" description="6-phosphogluconate dehydrogenase C-terminal" evidence="5">
    <location>
        <begin position="167"/>
        <end position="277"/>
    </location>
</feature>
<dbReference type="Gene3D" id="3.40.50.720">
    <property type="entry name" value="NAD(P)-binding Rossmann-like Domain"/>
    <property type="match status" value="1"/>
</dbReference>
<dbReference type="SUPFAM" id="SSF48179">
    <property type="entry name" value="6-phosphogluconate dehydrogenase C-terminal domain-like"/>
    <property type="match status" value="1"/>
</dbReference>
<dbReference type="InterPro" id="IPR006115">
    <property type="entry name" value="6PGDH_NADP-bd"/>
</dbReference>
<evidence type="ECO:0000313" key="7">
    <source>
        <dbReference type="EMBL" id="OON42047.1"/>
    </source>
</evidence>
<keyword evidence="8" id="KW-1185">Reference proteome</keyword>
<proteinExistence type="inferred from homology"/>
<dbReference type="UniPathway" id="UPA00115"/>
<organism evidence="7 8">
    <name type="scientific">Izhakiella australiensis</name>
    <dbReference type="NCBI Taxonomy" id="1926881"/>
    <lineage>
        <taxon>Bacteria</taxon>
        <taxon>Pseudomonadati</taxon>
        <taxon>Pseudomonadota</taxon>
        <taxon>Gammaproteobacteria</taxon>
        <taxon>Enterobacterales</taxon>
        <taxon>Erwiniaceae</taxon>
        <taxon>Izhakiella</taxon>
    </lineage>
</organism>
<evidence type="ECO:0000313" key="8">
    <source>
        <dbReference type="Proteomes" id="UP000190667"/>
    </source>
</evidence>
<comment type="pathway">
    <text evidence="1">Carbohydrate degradation; pentose phosphate pathway.</text>
</comment>
<dbReference type="GO" id="GO:0019521">
    <property type="term" value="P:D-gluconate metabolic process"/>
    <property type="evidence" value="ECO:0007669"/>
    <property type="project" value="UniProtKB-KW"/>
</dbReference>
<dbReference type="Pfam" id="PF03446">
    <property type="entry name" value="NAD_binding_2"/>
    <property type="match status" value="1"/>
</dbReference>
<gene>
    <name evidence="7" type="ORF">BTJ39_02520</name>
</gene>
<name>A0A1S8YTH4_9GAMM</name>
<dbReference type="AlphaFoldDB" id="A0A1S8YTH4"/>
<feature type="domain" description="6-phosphogluconate dehydrogenase NADP-binding" evidence="6">
    <location>
        <begin position="2"/>
        <end position="154"/>
    </location>
</feature>
<dbReference type="RefSeq" id="WP_078001077.1">
    <property type="nucleotide sequence ID" value="NZ_MRUL01000001.1"/>
</dbReference>
<evidence type="ECO:0000256" key="4">
    <source>
        <dbReference type="ARBA" id="ARBA00023064"/>
    </source>
</evidence>
<dbReference type="InterPro" id="IPR006183">
    <property type="entry name" value="Pgluconate_DH"/>
</dbReference>
<dbReference type="InterPro" id="IPR008927">
    <property type="entry name" value="6-PGluconate_DH-like_C_sf"/>
</dbReference>
<evidence type="ECO:0000256" key="1">
    <source>
        <dbReference type="ARBA" id="ARBA00004959"/>
    </source>
</evidence>
<dbReference type="Gene3D" id="1.10.1040.10">
    <property type="entry name" value="N-(1-d-carboxylethyl)-l-norvaline Dehydrogenase, domain 2"/>
    <property type="match status" value="1"/>
</dbReference>
<dbReference type="InterPro" id="IPR002204">
    <property type="entry name" value="3-OH-isobutyrate_DH-rel_CS"/>
</dbReference>
<dbReference type="GO" id="GO:0006098">
    <property type="term" value="P:pentose-phosphate shunt"/>
    <property type="evidence" value="ECO:0007669"/>
    <property type="project" value="UniProtKB-UniPathway"/>
</dbReference>
<dbReference type="Pfam" id="PF00393">
    <property type="entry name" value="6PGD"/>
    <property type="match status" value="1"/>
</dbReference>
<reference evidence="7 8" key="1">
    <citation type="submission" date="2016-12" db="EMBL/GenBank/DDBJ databases">
        <title>Izhakiella australiana sp. nov. of genus Izhakiella isolated from Australian desert.</title>
        <authorList>
            <person name="Ji M."/>
        </authorList>
    </citation>
    <scope>NUCLEOTIDE SEQUENCE [LARGE SCALE GENOMIC DNA]</scope>
    <source>
        <strain evidence="7 8">D4N98</strain>
    </source>
</reference>
<dbReference type="STRING" id="1926881.BTJ39_02520"/>
<protein>
    <submittedName>
        <fullName evidence="7">6-phosphogluconate dehydrogenase</fullName>
    </submittedName>
</protein>
<dbReference type="InterPro" id="IPR006114">
    <property type="entry name" value="6PGDH_C"/>
</dbReference>
<comment type="similarity">
    <text evidence="2">Belongs to the 6-phosphogluconate dehydrogenase family.</text>
</comment>
<accession>A0A1S8YTH4</accession>
<evidence type="ECO:0000256" key="2">
    <source>
        <dbReference type="ARBA" id="ARBA00008419"/>
    </source>
</evidence>
<dbReference type="PANTHER" id="PTHR11811">
    <property type="entry name" value="6-PHOSPHOGLUCONATE DEHYDROGENASE"/>
    <property type="match status" value="1"/>
</dbReference>
<keyword evidence="4" id="KW-0311">Gluconate utilization</keyword>
<dbReference type="PROSITE" id="PS00895">
    <property type="entry name" value="3_HYDROXYISOBUT_DH"/>
    <property type="match status" value="1"/>
</dbReference>
<evidence type="ECO:0000259" key="6">
    <source>
        <dbReference type="Pfam" id="PF03446"/>
    </source>
</evidence>
<dbReference type="PRINTS" id="PR00076">
    <property type="entry name" value="6PGDHDRGNASE"/>
</dbReference>
<dbReference type="GO" id="GO:0050661">
    <property type="term" value="F:NADP binding"/>
    <property type="evidence" value="ECO:0007669"/>
    <property type="project" value="InterPro"/>
</dbReference>
<dbReference type="InterPro" id="IPR013328">
    <property type="entry name" value="6PGD_dom2"/>
</dbReference>
<evidence type="ECO:0000259" key="5">
    <source>
        <dbReference type="Pfam" id="PF00393"/>
    </source>
</evidence>
<evidence type="ECO:0000256" key="3">
    <source>
        <dbReference type="ARBA" id="ARBA00023002"/>
    </source>
</evidence>
<dbReference type="NCBIfam" id="NF007161">
    <property type="entry name" value="PRK09599.1"/>
    <property type="match status" value="1"/>
</dbReference>